<evidence type="ECO:0000256" key="1">
    <source>
        <dbReference type="ARBA" id="ARBA00022729"/>
    </source>
</evidence>
<dbReference type="PIRSF" id="PIRSF002741">
    <property type="entry name" value="MppA"/>
    <property type="match status" value="1"/>
</dbReference>
<feature type="domain" description="Solute-binding protein family 5" evidence="2">
    <location>
        <begin position="85"/>
        <end position="433"/>
    </location>
</feature>
<dbReference type="PANTHER" id="PTHR30290:SF38">
    <property type="entry name" value="D,D-DIPEPTIDE-BINDING PERIPLASMIC PROTEIN DDPA-RELATED"/>
    <property type="match status" value="1"/>
</dbReference>
<organism evidence="3">
    <name type="scientific">Ornithinibacillus sp. 4-3</name>
    <dbReference type="NCBI Taxonomy" id="3231488"/>
    <lineage>
        <taxon>Bacteria</taxon>
        <taxon>Bacillati</taxon>
        <taxon>Bacillota</taxon>
        <taxon>Bacilli</taxon>
        <taxon>Bacillales</taxon>
        <taxon>Bacillaceae</taxon>
        <taxon>Ornithinibacillus</taxon>
    </lineage>
</organism>
<keyword evidence="1" id="KW-0732">Signal</keyword>
<gene>
    <name evidence="3" type="ORF">AB4Y30_01270</name>
</gene>
<dbReference type="Pfam" id="PF00496">
    <property type="entry name" value="SBP_bac_5"/>
    <property type="match status" value="1"/>
</dbReference>
<protein>
    <submittedName>
        <fullName evidence="3">ABC transporter substrate-binding protein</fullName>
    </submittedName>
</protein>
<dbReference type="InterPro" id="IPR039424">
    <property type="entry name" value="SBP_5"/>
</dbReference>
<dbReference type="GO" id="GO:1904680">
    <property type="term" value="F:peptide transmembrane transporter activity"/>
    <property type="evidence" value="ECO:0007669"/>
    <property type="project" value="TreeGrafter"/>
</dbReference>
<dbReference type="RefSeq" id="WP_368653726.1">
    <property type="nucleotide sequence ID" value="NZ_CP162599.1"/>
</dbReference>
<dbReference type="GO" id="GO:0015833">
    <property type="term" value="P:peptide transport"/>
    <property type="evidence" value="ECO:0007669"/>
    <property type="project" value="TreeGrafter"/>
</dbReference>
<dbReference type="InterPro" id="IPR000914">
    <property type="entry name" value="SBP_5_dom"/>
</dbReference>
<dbReference type="AlphaFoldDB" id="A0AB39HLK1"/>
<evidence type="ECO:0000313" key="3">
    <source>
        <dbReference type="EMBL" id="XDK33039.1"/>
    </source>
</evidence>
<dbReference type="Gene3D" id="3.10.105.10">
    <property type="entry name" value="Dipeptide-binding Protein, Domain 3"/>
    <property type="match status" value="1"/>
</dbReference>
<dbReference type="CDD" id="cd08502">
    <property type="entry name" value="PBP2_NikA_DppA_OppA_like_16"/>
    <property type="match status" value="1"/>
</dbReference>
<dbReference type="GO" id="GO:0043190">
    <property type="term" value="C:ATP-binding cassette (ABC) transporter complex"/>
    <property type="evidence" value="ECO:0007669"/>
    <property type="project" value="InterPro"/>
</dbReference>
<proteinExistence type="predicted"/>
<dbReference type="InterPro" id="IPR030678">
    <property type="entry name" value="Peptide/Ni-bd"/>
</dbReference>
<name>A0AB39HLK1_9BACI</name>
<accession>A0AB39HLK1</accession>
<dbReference type="PANTHER" id="PTHR30290">
    <property type="entry name" value="PERIPLASMIC BINDING COMPONENT OF ABC TRANSPORTER"/>
    <property type="match status" value="1"/>
</dbReference>
<reference evidence="3" key="1">
    <citation type="submission" date="2024-07" db="EMBL/GenBank/DDBJ databases">
        <title>Halotolerant mesophilic bacterium Ornithinibacillus sp. 4-3, sp. nov., isolated from soil.</title>
        <authorList>
            <person name="Sidarenka A.V."/>
            <person name="Guliayeva D.E."/>
            <person name="Leanovich S.I."/>
            <person name="Hileuskaya K.S."/>
            <person name="Akhremchuk A.E."/>
            <person name="Sikolenko M.A."/>
            <person name="Valentovich L.N."/>
        </authorList>
    </citation>
    <scope>NUCLEOTIDE SEQUENCE</scope>
    <source>
        <strain evidence="3">4-3</strain>
    </source>
</reference>
<evidence type="ECO:0000259" key="2">
    <source>
        <dbReference type="Pfam" id="PF00496"/>
    </source>
</evidence>
<sequence>MKKYQYRLFAALFVLMFLIVGCSSKEDGTSEVNGGSQENNAGGELRIALNAQPPTLDQHLASGTSTRDTGRLIFETLVTTNSKYEVIPMLAESVDISDDGKIYTFNLRQGVKFHNDKEMIAEDVVASMHRWLDKSPVTGSIFEGAKFEAIDNHTVVLELAKPSALVMDTLASPKQAAAIMPKEIIEAETEDGLQEYIGTGPFEFVEWKQDQYIHFKKYEDYSSVDFESDGLAGEKVALVDDIYFDIVTDPSTRIAGLQTGRYDIVYQIAYDDYENVDSDPNLQIMLDSGGELIYLYNKEAGPAADFKMREAINAALNIDEILLAAFTREELYSFSPGYMSQDIVNWSSNAGEEFYNQKDIEKAKKILEEIGYNGEEFKILVTRDYPAYYQAGVVIQEQLTKAGMNIKLDVFDWATFNEMINDSDSWDSLVVGVSSVNTPIQLVQINPTFAGGVGDQAIIDLLEEIETSPDEEEAKRLWDELQSYAWEEHLPLSQLGCYYNLFGVSNNVEGFTTSSGPVLWNTRVTN</sequence>
<dbReference type="GO" id="GO:0042597">
    <property type="term" value="C:periplasmic space"/>
    <property type="evidence" value="ECO:0007669"/>
    <property type="project" value="UniProtKB-ARBA"/>
</dbReference>
<dbReference type="SUPFAM" id="SSF53850">
    <property type="entry name" value="Periplasmic binding protein-like II"/>
    <property type="match status" value="1"/>
</dbReference>
<dbReference type="PROSITE" id="PS51257">
    <property type="entry name" value="PROKAR_LIPOPROTEIN"/>
    <property type="match status" value="1"/>
</dbReference>
<dbReference type="Gene3D" id="3.40.190.10">
    <property type="entry name" value="Periplasmic binding protein-like II"/>
    <property type="match status" value="1"/>
</dbReference>
<dbReference type="EMBL" id="CP162599">
    <property type="protein sequence ID" value="XDK33039.1"/>
    <property type="molecule type" value="Genomic_DNA"/>
</dbReference>